<reference evidence="1 2" key="1">
    <citation type="submission" date="2015-07" db="EMBL/GenBank/DDBJ databases">
        <title>Acinetobacter yuneri, a novel member of Acinetobacter calcoaceticus-Acinetobacter baumannii complex isolated from clinical specimen.</title>
        <authorList>
            <person name="Yu Y."/>
        </authorList>
    </citation>
    <scope>NUCLEOTIDE SEQUENCE [LARGE SCALE GENOMIC DNA]</scope>
    <source>
        <strain evidence="1 2">A362</strain>
    </source>
</reference>
<sequence length="114" mass="13392">MAKSIDQLWSELQQIQFDESNSLPCEFHIWNKGAYRYQILDWFEANSENGVLSLQGKTHKTLWEEFGNTPINNDDEIEEDFHLWGKGTDRFIIWHWLDAQLEHGVISLIEKGVA</sequence>
<dbReference type="Proteomes" id="UP000189376">
    <property type="component" value="Unassembled WGS sequence"/>
</dbReference>
<protein>
    <submittedName>
        <fullName evidence="1">Uncharacterized protein</fullName>
    </submittedName>
</protein>
<organism evidence="1 2">
    <name type="scientific">Acinetobacter genomosp. 33YU</name>
    <dbReference type="NCBI Taxonomy" id="1675530"/>
    <lineage>
        <taxon>Bacteria</taxon>
        <taxon>Pseudomonadati</taxon>
        <taxon>Pseudomonadota</taxon>
        <taxon>Gammaproteobacteria</taxon>
        <taxon>Moraxellales</taxon>
        <taxon>Moraxellaceae</taxon>
        <taxon>Acinetobacter</taxon>
    </lineage>
</organism>
<dbReference type="RefSeq" id="WP_077169169.1">
    <property type="nucleotide sequence ID" value="NZ_LFZS01000005.1"/>
</dbReference>
<evidence type="ECO:0000313" key="2">
    <source>
        <dbReference type="Proteomes" id="UP000189376"/>
    </source>
</evidence>
<dbReference type="AlphaFoldDB" id="A0A1V2UXH2"/>
<name>A0A1V2UXH2_9GAMM</name>
<evidence type="ECO:0000313" key="1">
    <source>
        <dbReference type="EMBL" id="ONN54655.1"/>
    </source>
</evidence>
<keyword evidence="2" id="KW-1185">Reference proteome</keyword>
<gene>
    <name evidence="1" type="ORF">AC058_09085</name>
</gene>
<proteinExistence type="predicted"/>
<accession>A0A1V2UXH2</accession>
<dbReference type="EMBL" id="LFZS01000005">
    <property type="protein sequence ID" value="ONN54655.1"/>
    <property type="molecule type" value="Genomic_DNA"/>
</dbReference>
<comment type="caution">
    <text evidence="1">The sequence shown here is derived from an EMBL/GenBank/DDBJ whole genome shotgun (WGS) entry which is preliminary data.</text>
</comment>